<dbReference type="EMBL" id="ML178834">
    <property type="protein sequence ID" value="TFK99287.1"/>
    <property type="molecule type" value="Genomic_DNA"/>
</dbReference>
<evidence type="ECO:0000313" key="2">
    <source>
        <dbReference type="Proteomes" id="UP000305067"/>
    </source>
</evidence>
<reference evidence="1 2" key="1">
    <citation type="journal article" date="2019" name="Nat. Ecol. Evol.">
        <title>Megaphylogeny resolves global patterns of mushroom evolution.</title>
        <authorList>
            <person name="Varga T."/>
            <person name="Krizsan K."/>
            <person name="Foldi C."/>
            <person name="Dima B."/>
            <person name="Sanchez-Garcia M."/>
            <person name="Sanchez-Ramirez S."/>
            <person name="Szollosi G.J."/>
            <person name="Szarkandi J.G."/>
            <person name="Papp V."/>
            <person name="Albert L."/>
            <person name="Andreopoulos W."/>
            <person name="Angelini C."/>
            <person name="Antonin V."/>
            <person name="Barry K.W."/>
            <person name="Bougher N.L."/>
            <person name="Buchanan P."/>
            <person name="Buyck B."/>
            <person name="Bense V."/>
            <person name="Catcheside P."/>
            <person name="Chovatia M."/>
            <person name="Cooper J."/>
            <person name="Damon W."/>
            <person name="Desjardin D."/>
            <person name="Finy P."/>
            <person name="Geml J."/>
            <person name="Haridas S."/>
            <person name="Hughes K."/>
            <person name="Justo A."/>
            <person name="Karasinski D."/>
            <person name="Kautmanova I."/>
            <person name="Kiss B."/>
            <person name="Kocsube S."/>
            <person name="Kotiranta H."/>
            <person name="LaButti K.M."/>
            <person name="Lechner B.E."/>
            <person name="Liimatainen K."/>
            <person name="Lipzen A."/>
            <person name="Lukacs Z."/>
            <person name="Mihaltcheva S."/>
            <person name="Morgado L.N."/>
            <person name="Niskanen T."/>
            <person name="Noordeloos M.E."/>
            <person name="Ohm R.A."/>
            <person name="Ortiz-Santana B."/>
            <person name="Ovrebo C."/>
            <person name="Racz N."/>
            <person name="Riley R."/>
            <person name="Savchenko A."/>
            <person name="Shiryaev A."/>
            <person name="Soop K."/>
            <person name="Spirin V."/>
            <person name="Szebenyi C."/>
            <person name="Tomsovsky M."/>
            <person name="Tulloss R.E."/>
            <person name="Uehling J."/>
            <person name="Grigoriev I.V."/>
            <person name="Vagvolgyi C."/>
            <person name="Papp T."/>
            <person name="Martin F.M."/>
            <person name="Miettinen O."/>
            <person name="Hibbett D.S."/>
            <person name="Nagy L.G."/>
        </authorList>
    </citation>
    <scope>NUCLEOTIDE SEQUENCE [LARGE SCALE GENOMIC DNA]</scope>
    <source>
        <strain evidence="1 2">CBS 309.79</strain>
    </source>
</reference>
<evidence type="ECO:0008006" key="3">
    <source>
        <dbReference type="Google" id="ProtNLM"/>
    </source>
</evidence>
<gene>
    <name evidence="1" type="ORF">BDV98DRAFT_606154</name>
</gene>
<dbReference type="AlphaFoldDB" id="A0A5C3QDP1"/>
<proteinExistence type="predicted"/>
<dbReference type="Gene3D" id="3.80.10.10">
    <property type="entry name" value="Ribonuclease Inhibitor"/>
    <property type="match status" value="1"/>
</dbReference>
<dbReference type="Proteomes" id="UP000305067">
    <property type="component" value="Unassembled WGS sequence"/>
</dbReference>
<protein>
    <recommendedName>
        <fullName evidence="3">F-box domain-containing protein</fullName>
    </recommendedName>
</protein>
<name>A0A5C3QDP1_9AGAR</name>
<dbReference type="InterPro" id="IPR032675">
    <property type="entry name" value="LRR_dom_sf"/>
</dbReference>
<sequence>MVEQLQRSGAVSFYGVPSTWDIFPTASPVFPFLQTLAYAQTSSYDPKRHFPRLFQDTPLLESLAFSDIAPAPSFPPSWKTITTLNMSYCRITAMGLVDLLRFTEKLEKLTTHRLQFPNEDQDDPPLHETPIVRPALLSHLTQLHVMFSWPPTYEDSDEASADEKVLQSALPHIRCPNLTTICISAPSRRDLDIEAVRTCILSSDNPSSILSIVFAELGDKALAEPIINLLSKLPRLEFISIGVKEDRHVDYNLVVDALRWPQHHETLEGVGLCPGLRSMKLSRCRVDSTSLHDMIMSRTAQSGLRHVVLEDMMFTDKPLDPFVDHLE</sequence>
<accession>A0A5C3QDP1</accession>
<dbReference type="SUPFAM" id="SSF52047">
    <property type="entry name" value="RNI-like"/>
    <property type="match status" value="1"/>
</dbReference>
<keyword evidence="2" id="KW-1185">Reference proteome</keyword>
<evidence type="ECO:0000313" key="1">
    <source>
        <dbReference type="EMBL" id="TFK99287.1"/>
    </source>
</evidence>
<organism evidence="1 2">
    <name type="scientific">Pterulicium gracile</name>
    <dbReference type="NCBI Taxonomy" id="1884261"/>
    <lineage>
        <taxon>Eukaryota</taxon>
        <taxon>Fungi</taxon>
        <taxon>Dikarya</taxon>
        <taxon>Basidiomycota</taxon>
        <taxon>Agaricomycotina</taxon>
        <taxon>Agaricomycetes</taxon>
        <taxon>Agaricomycetidae</taxon>
        <taxon>Agaricales</taxon>
        <taxon>Pleurotineae</taxon>
        <taxon>Pterulaceae</taxon>
        <taxon>Pterulicium</taxon>
    </lineage>
</organism>